<evidence type="ECO:0000313" key="1">
    <source>
        <dbReference type="EMBL" id="RNA43155.1"/>
    </source>
</evidence>
<comment type="caution">
    <text evidence="1">The sequence shown here is derived from an EMBL/GenBank/DDBJ whole genome shotgun (WGS) entry which is preliminary data.</text>
</comment>
<protein>
    <submittedName>
        <fullName evidence="1">Uncharacterized protein</fullName>
    </submittedName>
</protein>
<gene>
    <name evidence="1" type="ORF">BpHYR1_004067</name>
</gene>
<sequence>MARLGCRSLQAQLSKLNQKRFLFNVSEILPKKIRKSYNEFFRVTFILSSFKRFISEKLQINVGALKITK</sequence>
<evidence type="ECO:0000313" key="2">
    <source>
        <dbReference type="Proteomes" id="UP000276133"/>
    </source>
</evidence>
<proteinExistence type="predicted"/>
<keyword evidence="2" id="KW-1185">Reference proteome</keyword>
<dbReference type="EMBL" id="REGN01000268">
    <property type="protein sequence ID" value="RNA43155.1"/>
    <property type="molecule type" value="Genomic_DNA"/>
</dbReference>
<dbReference type="Proteomes" id="UP000276133">
    <property type="component" value="Unassembled WGS sequence"/>
</dbReference>
<dbReference type="AlphaFoldDB" id="A0A3M7T5C0"/>
<organism evidence="1 2">
    <name type="scientific">Brachionus plicatilis</name>
    <name type="common">Marine rotifer</name>
    <name type="synonym">Brachionus muelleri</name>
    <dbReference type="NCBI Taxonomy" id="10195"/>
    <lineage>
        <taxon>Eukaryota</taxon>
        <taxon>Metazoa</taxon>
        <taxon>Spiralia</taxon>
        <taxon>Gnathifera</taxon>
        <taxon>Rotifera</taxon>
        <taxon>Eurotatoria</taxon>
        <taxon>Monogononta</taxon>
        <taxon>Pseudotrocha</taxon>
        <taxon>Ploima</taxon>
        <taxon>Brachionidae</taxon>
        <taxon>Brachionus</taxon>
    </lineage>
</organism>
<name>A0A3M7T5C0_BRAPC</name>
<accession>A0A3M7T5C0</accession>
<reference evidence="1 2" key="1">
    <citation type="journal article" date="2018" name="Sci. Rep.">
        <title>Genomic signatures of local adaptation to the degree of environmental predictability in rotifers.</title>
        <authorList>
            <person name="Franch-Gras L."/>
            <person name="Hahn C."/>
            <person name="Garcia-Roger E.M."/>
            <person name="Carmona M.J."/>
            <person name="Serra M."/>
            <person name="Gomez A."/>
        </authorList>
    </citation>
    <scope>NUCLEOTIDE SEQUENCE [LARGE SCALE GENOMIC DNA]</scope>
    <source>
        <strain evidence="1">HYR1</strain>
    </source>
</reference>